<evidence type="ECO:0000256" key="2">
    <source>
        <dbReference type="PROSITE-ProRule" id="PRU00176"/>
    </source>
</evidence>
<dbReference type="Gene3D" id="3.30.70.330">
    <property type="match status" value="2"/>
</dbReference>
<feature type="domain" description="RRM" evidence="3">
    <location>
        <begin position="219"/>
        <end position="302"/>
    </location>
</feature>
<proteinExistence type="predicted"/>
<accession>A0AAD9MGR6</accession>
<dbReference type="InterPro" id="IPR012677">
    <property type="entry name" value="Nucleotide-bd_a/b_plait_sf"/>
</dbReference>
<dbReference type="PROSITE" id="PS50102">
    <property type="entry name" value="RRM"/>
    <property type="match status" value="1"/>
</dbReference>
<evidence type="ECO:0000313" key="5">
    <source>
        <dbReference type="Proteomes" id="UP001255856"/>
    </source>
</evidence>
<comment type="caution">
    <text evidence="4">The sequence shown here is derived from an EMBL/GenBank/DDBJ whole genome shotgun (WGS) entry which is preliminary data.</text>
</comment>
<dbReference type="PANTHER" id="PTHR23189">
    <property type="entry name" value="RNA RECOGNITION MOTIF-CONTAINING"/>
    <property type="match status" value="1"/>
</dbReference>
<dbReference type="InterPro" id="IPR035979">
    <property type="entry name" value="RBD_domain_sf"/>
</dbReference>
<dbReference type="EMBL" id="JASFZW010000006">
    <property type="protein sequence ID" value="KAK2077414.1"/>
    <property type="molecule type" value="Genomic_DNA"/>
</dbReference>
<gene>
    <name evidence="4" type="ORF">QBZ16_004259</name>
</gene>
<dbReference type="Proteomes" id="UP001255856">
    <property type="component" value="Unassembled WGS sequence"/>
</dbReference>
<reference evidence="4" key="1">
    <citation type="submission" date="2021-01" db="EMBL/GenBank/DDBJ databases">
        <authorList>
            <person name="Eckstrom K.M.E."/>
        </authorList>
    </citation>
    <scope>NUCLEOTIDE SEQUENCE</scope>
    <source>
        <strain evidence="4">UVCC 0001</strain>
    </source>
</reference>
<protein>
    <recommendedName>
        <fullName evidence="3">RRM domain-containing protein</fullName>
    </recommendedName>
</protein>
<dbReference type="SUPFAM" id="SSF54928">
    <property type="entry name" value="RNA-binding domain, RBD"/>
    <property type="match status" value="2"/>
</dbReference>
<organism evidence="4 5">
    <name type="scientific">Prototheca wickerhamii</name>
    <dbReference type="NCBI Taxonomy" id="3111"/>
    <lineage>
        <taxon>Eukaryota</taxon>
        <taxon>Viridiplantae</taxon>
        <taxon>Chlorophyta</taxon>
        <taxon>core chlorophytes</taxon>
        <taxon>Trebouxiophyceae</taxon>
        <taxon>Chlorellales</taxon>
        <taxon>Chlorellaceae</taxon>
        <taxon>Prototheca</taxon>
    </lineage>
</organism>
<evidence type="ECO:0000256" key="1">
    <source>
        <dbReference type="ARBA" id="ARBA00022884"/>
    </source>
</evidence>
<name>A0AAD9MGR6_PROWI</name>
<dbReference type="CDD" id="cd00590">
    <property type="entry name" value="RRM_SF"/>
    <property type="match status" value="1"/>
</dbReference>
<keyword evidence="1 2" id="KW-0694">RNA-binding</keyword>
<dbReference type="AlphaFoldDB" id="A0AAD9MGR6"/>
<evidence type="ECO:0000259" key="3">
    <source>
        <dbReference type="PROSITE" id="PS50102"/>
    </source>
</evidence>
<dbReference type="SMART" id="SM00360">
    <property type="entry name" value="RRM"/>
    <property type="match status" value="2"/>
</dbReference>
<sequence length="315" mass="32882">MTSSAVEVRGLAPGLSYQEVHDLFATVGPLSHVVTSCGRDGKSMSAVVVYENPAAAGQALQYLQGYSPQASGRLRLQPASQAAASLAALSQQFTGVEDAVPSGPILGYGDQAGLEAGLAALHLGQQLQAEQLGTNGGPPPPLDGGSPGMFPHQTELAGWPMGIVGGLGIQGMGPAALMQAAALAQQQRGLAWPTGRAPRGMLPTGRPLGKEGASKEPTVKLWLGGVDGSANLAVLEEIFGKYGVVVDKELQQARHERGRTDQWGFVVFKNVADARAAYEDLCGKVVPGLTGTRRLKLQYRMPDPRRSRNITVTTA</sequence>
<evidence type="ECO:0000313" key="4">
    <source>
        <dbReference type="EMBL" id="KAK2077414.1"/>
    </source>
</evidence>
<dbReference type="GO" id="GO:0003723">
    <property type="term" value="F:RNA binding"/>
    <property type="evidence" value="ECO:0007669"/>
    <property type="project" value="UniProtKB-UniRule"/>
</dbReference>
<keyword evidence="5" id="KW-1185">Reference proteome</keyword>
<dbReference type="Pfam" id="PF00076">
    <property type="entry name" value="RRM_1"/>
    <property type="match status" value="2"/>
</dbReference>
<dbReference type="InterPro" id="IPR000504">
    <property type="entry name" value="RRM_dom"/>
</dbReference>